<keyword evidence="7" id="KW-1278">Translocase</keyword>
<dbReference type="EC" id="3.6.3.-" evidence="10"/>
<keyword evidence="5" id="KW-0547">Nucleotide-binding</keyword>
<keyword evidence="8" id="KW-0472">Membrane</keyword>
<evidence type="ECO:0000256" key="6">
    <source>
        <dbReference type="ARBA" id="ARBA00022840"/>
    </source>
</evidence>
<comment type="similarity">
    <text evidence="2">Belongs to the ABC transporter superfamily.</text>
</comment>
<dbReference type="GO" id="GO:0005886">
    <property type="term" value="C:plasma membrane"/>
    <property type="evidence" value="ECO:0007669"/>
    <property type="project" value="UniProtKB-SubCell"/>
</dbReference>
<comment type="caution">
    <text evidence="10">The sequence shown here is derived from an EMBL/GenBank/DDBJ whole genome shotgun (WGS) entry which is preliminary data.</text>
</comment>
<dbReference type="Gene3D" id="3.40.50.300">
    <property type="entry name" value="P-loop containing nucleotide triphosphate hydrolases"/>
    <property type="match status" value="1"/>
</dbReference>
<evidence type="ECO:0000259" key="9">
    <source>
        <dbReference type="PROSITE" id="PS50893"/>
    </source>
</evidence>
<dbReference type="GO" id="GO:0005524">
    <property type="term" value="F:ATP binding"/>
    <property type="evidence" value="ECO:0007669"/>
    <property type="project" value="UniProtKB-KW"/>
</dbReference>
<dbReference type="SMART" id="SM00382">
    <property type="entry name" value="AAA"/>
    <property type="match status" value="1"/>
</dbReference>
<dbReference type="EMBL" id="QFFZ01000006">
    <property type="protein sequence ID" value="TEB12487.1"/>
    <property type="molecule type" value="Genomic_DNA"/>
</dbReference>
<evidence type="ECO:0000256" key="7">
    <source>
        <dbReference type="ARBA" id="ARBA00022967"/>
    </source>
</evidence>
<sequence length="307" mass="34587">MEPVVTAKNLVKKYNGKAVVKGINFSVKERECFGILGPNGAGKSSIAKMIYCFSPVTQGDLYVLGMDVREKQRSIKEGLGVVPQENNLDTELTVIENLLVYGSFFKIPARTVREKSEEMLEFFELLEYKNEKVDKLSGGMKRRLTIARALINSPQIMILDEPTTGLDPQARHLVWQRLRRLKEQGVTLLLTTHYMDEAEHLCDRLVVIDEGVILEEGRPQELVHKHIGNDVLEIGRGAEIAGEILKVGQHEIKGYKIIGDMLFVYPADSQTLIDKLRPFSDGFSHQMLRHANLEDVFLKLTGKGLAE</sequence>
<dbReference type="InterPro" id="IPR003439">
    <property type="entry name" value="ABC_transporter-like_ATP-bd"/>
</dbReference>
<evidence type="ECO:0000256" key="3">
    <source>
        <dbReference type="ARBA" id="ARBA00022448"/>
    </source>
</evidence>
<evidence type="ECO:0000313" key="11">
    <source>
        <dbReference type="Proteomes" id="UP000297597"/>
    </source>
</evidence>
<evidence type="ECO:0000256" key="2">
    <source>
        <dbReference type="ARBA" id="ARBA00005417"/>
    </source>
</evidence>
<keyword evidence="3" id="KW-0813">Transport</keyword>
<dbReference type="SUPFAM" id="SSF52540">
    <property type="entry name" value="P-loop containing nucleoside triphosphate hydrolases"/>
    <property type="match status" value="1"/>
</dbReference>
<dbReference type="OrthoDB" id="1805624at2"/>
<evidence type="ECO:0000256" key="8">
    <source>
        <dbReference type="ARBA" id="ARBA00023136"/>
    </source>
</evidence>
<dbReference type="PROSITE" id="PS50893">
    <property type="entry name" value="ABC_TRANSPORTER_2"/>
    <property type="match status" value="1"/>
</dbReference>
<evidence type="ECO:0000256" key="4">
    <source>
        <dbReference type="ARBA" id="ARBA00022475"/>
    </source>
</evidence>
<organism evidence="10 11">
    <name type="scientific">Pelotomaculum propionicicum</name>
    <dbReference type="NCBI Taxonomy" id="258475"/>
    <lineage>
        <taxon>Bacteria</taxon>
        <taxon>Bacillati</taxon>
        <taxon>Bacillota</taxon>
        <taxon>Clostridia</taxon>
        <taxon>Eubacteriales</taxon>
        <taxon>Desulfotomaculaceae</taxon>
        <taxon>Pelotomaculum</taxon>
    </lineage>
</organism>
<proteinExistence type="inferred from homology"/>
<keyword evidence="4" id="KW-1003">Cell membrane</keyword>
<evidence type="ECO:0000256" key="5">
    <source>
        <dbReference type="ARBA" id="ARBA00022741"/>
    </source>
</evidence>
<keyword evidence="10" id="KW-0378">Hydrolase</keyword>
<dbReference type="PANTHER" id="PTHR42711">
    <property type="entry name" value="ABC TRANSPORTER ATP-BINDING PROTEIN"/>
    <property type="match status" value="1"/>
</dbReference>
<dbReference type="InterPro" id="IPR027417">
    <property type="entry name" value="P-loop_NTPase"/>
</dbReference>
<keyword evidence="11" id="KW-1185">Reference proteome</keyword>
<dbReference type="InterPro" id="IPR017871">
    <property type="entry name" value="ABC_transporter-like_CS"/>
</dbReference>
<feature type="domain" description="ABC transporter" evidence="9">
    <location>
        <begin position="5"/>
        <end position="235"/>
    </location>
</feature>
<dbReference type="PANTHER" id="PTHR42711:SF5">
    <property type="entry name" value="ABC TRANSPORTER ATP-BINDING PROTEIN NATA"/>
    <property type="match status" value="1"/>
</dbReference>
<dbReference type="AlphaFoldDB" id="A0A4Y7RW39"/>
<evidence type="ECO:0000313" key="10">
    <source>
        <dbReference type="EMBL" id="TEB12487.1"/>
    </source>
</evidence>
<dbReference type="PROSITE" id="PS00211">
    <property type="entry name" value="ABC_TRANSPORTER_1"/>
    <property type="match status" value="1"/>
</dbReference>
<dbReference type="Proteomes" id="UP000297597">
    <property type="component" value="Unassembled WGS sequence"/>
</dbReference>
<comment type="subcellular location">
    <subcellularLocation>
        <location evidence="1">Cell membrane</location>
    </subcellularLocation>
</comment>
<dbReference type="InterPro" id="IPR003593">
    <property type="entry name" value="AAA+_ATPase"/>
</dbReference>
<dbReference type="FunFam" id="3.40.50.300:FF:000589">
    <property type="entry name" value="ABC transporter, ATP-binding subunit"/>
    <property type="match status" value="1"/>
</dbReference>
<dbReference type="Pfam" id="PF00005">
    <property type="entry name" value="ABC_tran"/>
    <property type="match status" value="1"/>
</dbReference>
<keyword evidence="6 10" id="KW-0067">ATP-binding</keyword>
<protein>
    <submittedName>
        <fullName evidence="10">Daunorubicin/doxorubicin resistance ATP-binding protein DrrA</fullName>
        <ecNumber evidence="10">3.6.3.-</ecNumber>
    </submittedName>
</protein>
<reference evidence="10 11" key="1">
    <citation type="journal article" date="2018" name="Environ. Microbiol.">
        <title>Novel energy conservation strategies and behaviour of Pelotomaculum schinkii driving syntrophic propionate catabolism.</title>
        <authorList>
            <person name="Hidalgo-Ahumada C.A.P."/>
            <person name="Nobu M.K."/>
            <person name="Narihiro T."/>
            <person name="Tamaki H."/>
            <person name="Liu W.T."/>
            <person name="Kamagata Y."/>
            <person name="Stams A.J.M."/>
            <person name="Imachi H."/>
            <person name="Sousa D.Z."/>
        </authorList>
    </citation>
    <scope>NUCLEOTIDE SEQUENCE [LARGE SCALE GENOMIC DNA]</scope>
    <source>
        <strain evidence="10 11">MGP</strain>
    </source>
</reference>
<dbReference type="InterPro" id="IPR050763">
    <property type="entry name" value="ABC_transporter_ATP-binding"/>
</dbReference>
<accession>A0A4Y7RW39</accession>
<name>A0A4Y7RW39_9FIRM</name>
<evidence type="ECO:0000256" key="1">
    <source>
        <dbReference type="ARBA" id="ARBA00004236"/>
    </source>
</evidence>
<gene>
    <name evidence="10" type="primary">drrA_1</name>
    <name evidence="10" type="ORF">Pmgp_00818</name>
</gene>
<dbReference type="RefSeq" id="WP_134212701.1">
    <property type="nucleotide sequence ID" value="NZ_QFFZ01000006.1"/>
</dbReference>
<dbReference type="GO" id="GO:0016887">
    <property type="term" value="F:ATP hydrolysis activity"/>
    <property type="evidence" value="ECO:0007669"/>
    <property type="project" value="InterPro"/>
</dbReference>